<proteinExistence type="predicted"/>
<dbReference type="Proteomes" id="UP001078443">
    <property type="component" value="Unassembled WGS sequence"/>
</dbReference>
<evidence type="ECO:0000313" key="1">
    <source>
        <dbReference type="EMBL" id="MCY6484060.1"/>
    </source>
</evidence>
<comment type="caution">
    <text evidence="1">The sequence shown here is derived from an EMBL/GenBank/DDBJ whole genome shotgun (WGS) entry which is preliminary data.</text>
</comment>
<reference evidence="1" key="1">
    <citation type="submission" date="2022-12" db="EMBL/GenBank/DDBJ databases">
        <authorList>
            <person name="Wang J."/>
        </authorList>
    </citation>
    <scope>NUCLEOTIDE SEQUENCE</scope>
    <source>
        <strain evidence="1">HY-45-18</strain>
    </source>
</reference>
<organism evidence="1 2">
    <name type="scientific">Clostridium aestuarii</name>
    <dbReference type="NCBI Taxonomy" id="338193"/>
    <lineage>
        <taxon>Bacteria</taxon>
        <taxon>Bacillati</taxon>
        <taxon>Bacillota</taxon>
        <taxon>Clostridia</taxon>
        <taxon>Eubacteriales</taxon>
        <taxon>Clostridiaceae</taxon>
        <taxon>Clostridium</taxon>
    </lineage>
</organism>
<protein>
    <submittedName>
        <fullName evidence="1">Uncharacterized protein</fullName>
    </submittedName>
</protein>
<evidence type="ECO:0000313" key="2">
    <source>
        <dbReference type="Proteomes" id="UP001078443"/>
    </source>
</evidence>
<dbReference type="EMBL" id="JAPQER010000002">
    <property type="protein sequence ID" value="MCY6484060.1"/>
    <property type="molecule type" value="Genomic_DNA"/>
</dbReference>
<name>A0ABT4D1N6_9CLOT</name>
<dbReference type="RefSeq" id="WP_268040330.1">
    <property type="nucleotide sequence ID" value="NZ_JAPQER010000002.1"/>
</dbReference>
<sequence length="55" mass="6409">MYDAKQQDEKQNENLKFNCIADRSYFNKISNTSIINLKSSYIANDNIVGEITNYK</sequence>
<accession>A0ABT4D1N6</accession>
<keyword evidence="2" id="KW-1185">Reference proteome</keyword>
<gene>
    <name evidence="1" type="ORF">OW763_06805</name>
</gene>